<feature type="domain" description="ETS" evidence="6">
    <location>
        <begin position="130"/>
        <end position="210"/>
    </location>
</feature>
<dbReference type="Proteomes" id="UP000035642">
    <property type="component" value="Unassembled WGS sequence"/>
</dbReference>
<dbReference type="Pfam" id="PF00178">
    <property type="entry name" value="Ets"/>
    <property type="match status" value="1"/>
</dbReference>
<dbReference type="GO" id="GO:0043565">
    <property type="term" value="F:sequence-specific DNA binding"/>
    <property type="evidence" value="ECO:0007669"/>
    <property type="project" value="InterPro"/>
</dbReference>
<name>A0A0K0DFY9_ANGCA</name>
<evidence type="ECO:0000256" key="3">
    <source>
        <dbReference type="ARBA" id="ARBA00023125"/>
    </source>
</evidence>
<dbReference type="PANTHER" id="PTHR11849">
    <property type="entry name" value="ETS"/>
    <property type="match status" value="1"/>
</dbReference>
<dbReference type="PANTHER" id="PTHR11849:SF287">
    <property type="entry name" value="TRANSCRIPTION FACTOR AST-1"/>
    <property type="match status" value="1"/>
</dbReference>
<evidence type="ECO:0000313" key="8">
    <source>
        <dbReference type="WBParaSite" id="ACAC_0000992601-mRNA-1"/>
    </source>
</evidence>
<evidence type="ECO:0000256" key="1">
    <source>
        <dbReference type="ARBA" id="ARBA00004123"/>
    </source>
</evidence>
<comment type="subcellular location">
    <subcellularLocation>
        <location evidence="1 5">Nucleus</location>
    </subcellularLocation>
</comment>
<keyword evidence="7" id="KW-1185">Reference proteome</keyword>
<sequence>MLNQNRLGGLNRADSEIEQCGLCGSLNDSNESDGGGCVLSRRRSNWCDLSTDMPYVGANRFLRMTNLVRVSDIYPGKAMRDFFVAFDLPVKGQLGVNDCEWFQILIKSSDLHVVVLRTQKSKNVEGSGQTQLWQFLLELLADKRYDDVITWEGTQGEFKLVDPDEVARKWGERKSKPNMNYDKMSRALRYYYDKNIMCKVHGKRYAYKFDFQGIAQALQPQTGSNGADCLSPQTVNRLQQDFMQGGWSANYRSLIPTGLQTSGAFFNPSTMGYSGFGGANNTALQRNFPIYGSNMTNYSKCL</sequence>
<keyword evidence="3 5" id="KW-0238">DNA-binding</keyword>
<protein>
    <submittedName>
        <fullName evidence="8">ETS domain-containing protein</fullName>
    </submittedName>
</protein>
<dbReference type="GO" id="GO:0000981">
    <property type="term" value="F:DNA-binding transcription factor activity, RNA polymerase II-specific"/>
    <property type="evidence" value="ECO:0007669"/>
    <property type="project" value="TreeGrafter"/>
</dbReference>
<dbReference type="STRING" id="6313.A0A0K0DFY9"/>
<evidence type="ECO:0000259" key="6">
    <source>
        <dbReference type="PROSITE" id="PS50061"/>
    </source>
</evidence>
<dbReference type="SMART" id="SM00413">
    <property type="entry name" value="ETS"/>
    <property type="match status" value="1"/>
</dbReference>
<dbReference type="InterPro" id="IPR000418">
    <property type="entry name" value="Ets_dom"/>
</dbReference>
<dbReference type="InterPro" id="IPR036390">
    <property type="entry name" value="WH_DNA-bd_sf"/>
</dbReference>
<dbReference type="GO" id="GO:0030154">
    <property type="term" value="P:cell differentiation"/>
    <property type="evidence" value="ECO:0007669"/>
    <property type="project" value="TreeGrafter"/>
</dbReference>
<dbReference type="SUPFAM" id="SSF46785">
    <property type="entry name" value="Winged helix' DNA-binding domain"/>
    <property type="match status" value="1"/>
</dbReference>
<dbReference type="GO" id="GO:0005634">
    <property type="term" value="C:nucleus"/>
    <property type="evidence" value="ECO:0007669"/>
    <property type="project" value="UniProtKB-SubCell"/>
</dbReference>
<evidence type="ECO:0000256" key="2">
    <source>
        <dbReference type="ARBA" id="ARBA00005562"/>
    </source>
</evidence>
<dbReference type="InterPro" id="IPR036388">
    <property type="entry name" value="WH-like_DNA-bd_sf"/>
</dbReference>
<evidence type="ECO:0000256" key="4">
    <source>
        <dbReference type="ARBA" id="ARBA00023242"/>
    </source>
</evidence>
<dbReference type="PROSITE" id="PS00346">
    <property type="entry name" value="ETS_DOMAIN_2"/>
    <property type="match status" value="1"/>
</dbReference>
<dbReference type="AlphaFoldDB" id="A0A0K0DFY9"/>
<dbReference type="Gene3D" id="1.10.10.10">
    <property type="entry name" value="Winged helix-like DNA-binding domain superfamily/Winged helix DNA-binding domain"/>
    <property type="match status" value="1"/>
</dbReference>
<evidence type="ECO:0000256" key="5">
    <source>
        <dbReference type="RuleBase" id="RU004019"/>
    </source>
</evidence>
<evidence type="ECO:0000313" key="7">
    <source>
        <dbReference type="Proteomes" id="UP000035642"/>
    </source>
</evidence>
<reference evidence="8" key="2">
    <citation type="submission" date="2017-02" db="UniProtKB">
        <authorList>
            <consortium name="WormBaseParasite"/>
        </authorList>
    </citation>
    <scope>IDENTIFICATION</scope>
</reference>
<proteinExistence type="inferred from homology"/>
<keyword evidence="4 5" id="KW-0539">Nucleus</keyword>
<organism evidence="7 8">
    <name type="scientific">Angiostrongylus cantonensis</name>
    <name type="common">Rat lungworm</name>
    <dbReference type="NCBI Taxonomy" id="6313"/>
    <lineage>
        <taxon>Eukaryota</taxon>
        <taxon>Metazoa</taxon>
        <taxon>Ecdysozoa</taxon>
        <taxon>Nematoda</taxon>
        <taxon>Chromadorea</taxon>
        <taxon>Rhabditida</taxon>
        <taxon>Rhabditina</taxon>
        <taxon>Rhabditomorpha</taxon>
        <taxon>Strongyloidea</taxon>
        <taxon>Metastrongylidae</taxon>
        <taxon>Angiostrongylus</taxon>
    </lineage>
</organism>
<reference evidence="7" key="1">
    <citation type="submission" date="2012-09" db="EMBL/GenBank/DDBJ databases">
        <authorList>
            <person name="Martin A.A."/>
        </authorList>
    </citation>
    <scope>NUCLEOTIDE SEQUENCE</scope>
</reference>
<dbReference type="WBParaSite" id="ACAC_0000992601-mRNA-1">
    <property type="protein sequence ID" value="ACAC_0000992601-mRNA-1"/>
    <property type="gene ID" value="ACAC_0000992601"/>
</dbReference>
<comment type="similarity">
    <text evidence="2 5">Belongs to the ETS family.</text>
</comment>
<dbReference type="PRINTS" id="PR00454">
    <property type="entry name" value="ETSDOMAIN"/>
</dbReference>
<dbReference type="PROSITE" id="PS50061">
    <property type="entry name" value="ETS_DOMAIN_3"/>
    <property type="match status" value="1"/>
</dbReference>
<dbReference type="FunFam" id="1.10.10.10:FF:000039">
    <property type="entry name" value="Friend leukemia integration 1 transcription factor"/>
    <property type="match status" value="1"/>
</dbReference>
<accession>A0A0K0DFY9</accession>
<dbReference type="InterPro" id="IPR046328">
    <property type="entry name" value="ETS_fam"/>
</dbReference>
<dbReference type="PROSITE" id="PS00345">
    <property type="entry name" value="ETS_DOMAIN_1"/>
    <property type="match status" value="1"/>
</dbReference>